<dbReference type="PANTHER" id="PTHR31793:SF27">
    <property type="entry name" value="NOVEL THIOESTERASE SUPERFAMILY DOMAIN AND SAPOSIN A-TYPE DOMAIN CONTAINING PROTEIN (0610012H03RIK)"/>
    <property type="match status" value="1"/>
</dbReference>
<organism evidence="4 5">
    <name type="scientific">Metarhizobium album</name>
    <dbReference type="NCBI Taxonomy" id="2182425"/>
    <lineage>
        <taxon>Bacteria</taxon>
        <taxon>Pseudomonadati</taxon>
        <taxon>Pseudomonadota</taxon>
        <taxon>Alphaproteobacteria</taxon>
        <taxon>Hyphomicrobiales</taxon>
        <taxon>Rhizobiaceae</taxon>
        <taxon>Metarhizobium</taxon>
    </lineage>
</organism>
<dbReference type="InterPro" id="IPR050563">
    <property type="entry name" value="4-hydroxybenzoyl-CoA_TE"/>
</dbReference>
<comment type="similarity">
    <text evidence="1">Belongs to the 4-hydroxybenzoyl-CoA thioesterase family.</text>
</comment>
<evidence type="ECO:0000313" key="4">
    <source>
        <dbReference type="EMBL" id="PWE56243.1"/>
    </source>
</evidence>
<keyword evidence="2" id="KW-0378">Hydrolase</keyword>
<dbReference type="PANTHER" id="PTHR31793">
    <property type="entry name" value="4-HYDROXYBENZOYL-COA THIOESTERASE FAMILY MEMBER"/>
    <property type="match status" value="1"/>
</dbReference>
<protein>
    <submittedName>
        <fullName evidence="4">Thioesterase</fullName>
    </submittedName>
</protein>
<dbReference type="Gene3D" id="3.10.129.10">
    <property type="entry name" value="Hotdog Thioesterase"/>
    <property type="match status" value="1"/>
</dbReference>
<evidence type="ECO:0000256" key="1">
    <source>
        <dbReference type="ARBA" id="ARBA00005953"/>
    </source>
</evidence>
<dbReference type="EMBL" id="QFBC01000004">
    <property type="protein sequence ID" value="PWE56243.1"/>
    <property type="molecule type" value="Genomic_DNA"/>
</dbReference>
<feature type="region of interest" description="Disordered" evidence="3">
    <location>
        <begin position="1"/>
        <end position="20"/>
    </location>
</feature>
<dbReference type="GO" id="GO:0047617">
    <property type="term" value="F:fatty acyl-CoA hydrolase activity"/>
    <property type="evidence" value="ECO:0007669"/>
    <property type="project" value="TreeGrafter"/>
</dbReference>
<proteinExistence type="inferred from homology"/>
<evidence type="ECO:0000256" key="3">
    <source>
        <dbReference type="SAM" id="MobiDB-lite"/>
    </source>
</evidence>
<dbReference type="CDD" id="cd00586">
    <property type="entry name" value="4HBT"/>
    <property type="match status" value="1"/>
</dbReference>
<gene>
    <name evidence="4" type="ORF">DEM27_12525</name>
</gene>
<keyword evidence="5" id="KW-1185">Reference proteome</keyword>
<evidence type="ECO:0000256" key="2">
    <source>
        <dbReference type="ARBA" id="ARBA00022801"/>
    </source>
</evidence>
<dbReference type="SUPFAM" id="SSF54637">
    <property type="entry name" value="Thioesterase/thiol ester dehydrase-isomerase"/>
    <property type="match status" value="1"/>
</dbReference>
<accession>A0A2U2DSE9</accession>
<dbReference type="Pfam" id="PF13279">
    <property type="entry name" value="4HBT_2"/>
    <property type="match status" value="1"/>
</dbReference>
<sequence>MRIACWNPAPRPAPSSSKAERTMARATLATEPRLVERSFFPFWHAAIIRHADLDPNNHVTNSVICAWFDDGRYTLLCDVVLPLLEPGDYPVLASVTIDFHREIRFRSTPEIGTAVHTLGNRSLNMVQGIFCDGECVATATSVTVLVDGKSGRPRPVGEAVAAALGAFAGRKDG</sequence>
<dbReference type="OrthoDB" id="9799036at2"/>
<dbReference type="AlphaFoldDB" id="A0A2U2DSE9"/>
<comment type="caution">
    <text evidence="4">The sequence shown here is derived from an EMBL/GenBank/DDBJ whole genome shotgun (WGS) entry which is preliminary data.</text>
</comment>
<dbReference type="Proteomes" id="UP000245252">
    <property type="component" value="Unassembled WGS sequence"/>
</dbReference>
<reference evidence="4 5" key="1">
    <citation type="submission" date="2018-05" db="EMBL/GenBank/DDBJ databases">
        <title>The draft genome of strain NS-104.</title>
        <authorList>
            <person name="Hang P."/>
            <person name="Jiang J."/>
        </authorList>
    </citation>
    <scope>NUCLEOTIDE SEQUENCE [LARGE SCALE GENOMIC DNA]</scope>
    <source>
        <strain evidence="4 5">NS-104</strain>
    </source>
</reference>
<evidence type="ECO:0000313" key="5">
    <source>
        <dbReference type="Proteomes" id="UP000245252"/>
    </source>
</evidence>
<dbReference type="InterPro" id="IPR029069">
    <property type="entry name" value="HotDog_dom_sf"/>
</dbReference>
<name>A0A2U2DSE9_9HYPH</name>